<protein>
    <recommendedName>
        <fullName evidence="14">Cytochrome P450</fullName>
    </recommendedName>
</protein>
<evidence type="ECO:0000256" key="7">
    <source>
        <dbReference type="ARBA" id="ARBA00023004"/>
    </source>
</evidence>
<dbReference type="InterPro" id="IPR017972">
    <property type="entry name" value="Cyt_P450_CS"/>
</dbReference>
<evidence type="ECO:0000256" key="4">
    <source>
        <dbReference type="ARBA" id="ARBA00022617"/>
    </source>
</evidence>
<accession>A0A2G5DQL7</accession>
<keyword evidence="4 10" id="KW-0349">Heme</keyword>
<reference evidence="12 13" key="1">
    <citation type="submission" date="2017-09" db="EMBL/GenBank/DDBJ databases">
        <title>WGS assembly of Aquilegia coerulea Goldsmith.</title>
        <authorList>
            <person name="Hodges S."/>
            <person name="Kramer E."/>
            <person name="Nordborg M."/>
            <person name="Tomkins J."/>
            <person name="Borevitz J."/>
            <person name="Derieg N."/>
            <person name="Yan J."/>
            <person name="Mihaltcheva S."/>
            <person name="Hayes R.D."/>
            <person name="Rokhsar D."/>
        </authorList>
    </citation>
    <scope>NUCLEOTIDE SEQUENCE [LARGE SCALE GENOMIC DNA]</scope>
    <source>
        <strain evidence="13">cv. Goldsmith</strain>
    </source>
</reference>
<comment type="subcellular location">
    <subcellularLocation>
        <location evidence="2">Membrane</location>
    </subcellularLocation>
</comment>
<sequence>MVVSSPEYAELFFKTHDTVFASRPKLQIIQCIWYGQKGVIFLCTIELLSSSKIEAFKSMRVEEVLKILKSIKSASESQSMIDVSAKVQSLLENMTYRMIFGFKDDRFSSIKPTIQEALELVGAFNVADCIPWLRAFDLQGLHRDFIDVMLSLMASDNTRDIHLDQENMNAILLDDIIAAAMDTKSMSIEWIITELVRHPGVMKLVQEELETIVGLDRLVEETDLIKLSYLKIVIMESMRLHPSAPLLLPHESTEDITINGYLIPKESRVVINTYAIGRDTKVWSSNAEEFYPERFSGTNIDVQGHDFQLLPFGSGRRKCLGIQLAMVVAQLVHCFNLELSNGMSPDDLDITEKFGATLPRANHLMAMASYRLLYFVTVVGQR</sequence>
<keyword evidence="5 10" id="KW-0479">Metal-binding</keyword>
<dbReference type="Pfam" id="PF00067">
    <property type="entry name" value="p450"/>
    <property type="match status" value="1"/>
</dbReference>
<dbReference type="Proteomes" id="UP000230069">
    <property type="component" value="Unassembled WGS sequence"/>
</dbReference>
<keyword evidence="13" id="KW-1185">Reference proteome</keyword>
<evidence type="ECO:0000256" key="5">
    <source>
        <dbReference type="ARBA" id="ARBA00022723"/>
    </source>
</evidence>
<dbReference type="GO" id="GO:0016705">
    <property type="term" value="F:oxidoreductase activity, acting on paired donors, with incorporation or reduction of molecular oxygen"/>
    <property type="evidence" value="ECO:0007669"/>
    <property type="project" value="InterPro"/>
</dbReference>
<evidence type="ECO:0000313" key="13">
    <source>
        <dbReference type="Proteomes" id="UP000230069"/>
    </source>
</evidence>
<name>A0A2G5DQL7_AQUCA</name>
<dbReference type="AlphaFoldDB" id="A0A2G5DQL7"/>
<evidence type="ECO:0000256" key="2">
    <source>
        <dbReference type="ARBA" id="ARBA00004370"/>
    </source>
</evidence>
<evidence type="ECO:0000256" key="10">
    <source>
        <dbReference type="PIRSR" id="PIRSR602401-1"/>
    </source>
</evidence>
<dbReference type="PRINTS" id="PR00463">
    <property type="entry name" value="EP450I"/>
</dbReference>
<dbReference type="GO" id="GO:0016020">
    <property type="term" value="C:membrane"/>
    <property type="evidence" value="ECO:0007669"/>
    <property type="project" value="UniProtKB-SubCell"/>
</dbReference>
<comment type="similarity">
    <text evidence="3 11">Belongs to the cytochrome P450 family.</text>
</comment>
<evidence type="ECO:0000256" key="9">
    <source>
        <dbReference type="ARBA" id="ARBA00023136"/>
    </source>
</evidence>
<evidence type="ECO:0000256" key="6">
    <source>
        <dbReference type="ARBA" id="ARBA00023002"/>
    </source>
</evidence>
<dbReference type="InterPro" id="IPR002401">
    <property type="entry name" value="Cyt_P450_E_grp-I"/>
</dbReference>
<keyword evidence="9" id="KW-0472">Membrane</keyword>
<dbReference type="GO" id="GO:0004497">
    <property type="term" value="F:monooxygenase activity"/>
    <property type="evidence" value="ECO:0007669"/>
    <property type="project" value="UniProtKB-KW"/>
</dbReference>
<dbReference type="GO" id="GO:0020037">
    <property type="term" value="F:heme binding"/>
    <property type="evidence" value="ECO:0007669"/>
    <property type="project" value="InterPro"/>
</dbReference>
<dbReference type="InterPro" id="IPR001128">
    <property type="entry name" value="Cyt_P450"/>
</dbReference>
<dbReference type="PANTHER" id="PTHR47943:SF2">
    <property type="entry name" value="CYTOCHROME P450"/>
    <property type="match status" value="1"/>
</dbReference>
<evidence type="ECO:0000256" key="11">
    <source>
        <dbReference type="RuleBase" id="RU000461"/>
    </source>
</evidence>
<dbReference type="Gene3D" id="1.10.630.10">
    <property type="entry name" value="Cytochrome P450"/>
    <property type="match status" value="1"/>
</dbReference>
<evidence type="ECO:0000256" key="8">
    <source>
        <dbReference type="ARBA" id="ARBA00023033"/>
    </source>
</evidence>
<gene>
    <name evidence="12" type="ORF">AQUCO_01600204v1</name>
</gene>
<evidence type="ECO:0008006" key="14">
    <source>
        <dbReference type="Google" id="ProtNLM"/>
    </source>
</evidence>
<feature type="binding site" description="axial binding residue" evidence="10">
    <location>
        <position position="319"/>
    </location>
    <ligand>
        <name>heme</name>
        <dbReference type="ChEBI" id="CHEBI:30413"/>
    </ligand>
    <ligandPart>
        <name>Fe</name>
        <dbReference type="ChEBI" id="CHEBI:18248"/>
    </ligandPart>
</feature>
<keyword evidence="7 10" id="KW-0408">Iron</keyword>
<evidence type="ECO:0000313" key="12">
    <source>
        <dbReference type="EMBL" id="PIA45803.1"/>
    </source>
</evidence>
<dbReference type="PANTHER" id="PTHR47943">
    <property type="entry name" value="CYTOCHROME P450 93A3-LIKE"/>
    <property type="match status" value="1"/>
</dbReference>
<dbReference type="GO" id="GO:0044550">
    <property type="term" value="P:secondary metabolite biosynthetic process"/>
    <property type="evidence" value="ECO:0007669"/>
    <property type="project" value="UniProtKB-ARBA"/>
</dbReference>
<proteinExistence type="inferred from homology"/>
<dbReference type="InParanoid" id="A0A2G5DQL7"/>
<evidence type="ECO:0000256" key="3">
    <source>
        <dbReference type="ARBA" id="ARBA00010617"/>
    </source>
</evidence>
<dbReference type="PROSITE" id="PS00086">
    <property type="entry name" value="CYTOCHROME_P450"/>
    <property type="match status" value="1"/>
</dbReference>
<dbReference type="EMBL" id="KZ305033">
    <property type="protein sequence ID" value="PIA45803.1"/>
    <property type="molecule type" value="Genomic_DNA"/>
</dbReference>
<comment type="cofactor">
    <cofactor evidence="1 10">
        <name>heme</name>
        <dbReference type="ChEBI" id="CHEBI:30413"/>
    </cofactor>
</comment>
<evidence type="ECO:0000256" key="1">
    <source>
        <dbReference type="ARBA" id="ARBA00001971"/>
    </source>
</evidence>
<dbReference type="PRINTS" id="PR00385">
    <property type="entry name" value="P450"/>
</dbReference>
<dbReference type="InterPro" id="IPR036396">
    <property type="entry name" value="Cyt_P450_sf"/>
</dbReference>
<keyword evidence="8 11" id="KW-0503">Monooxygenase</keyword>
<dbReference type="OrthoDB" id="2789670at2759"/>
<dbReference type="SUPFAM" id="SSF48264">
    <property type="entry name" value="Cytochrome P450"/>
    <property type="match status" value="1"/>
</dbReference>
<dbReference type="STRING" id="218851.A0A2G5DQL7"/>
<organism evidence="12 13">
    <name type="scientific">Aquilegia coerulea</name>
    <name type="common">Rocky mountain columbine</name>
    <dbReference type="NCBI Taxonomy" id="218851"/>
    <lineage>
        <taxon>Eukaryota</taxon>
        <taxon>Viridiplantae</taxon>
        <taxon>Streptophyta</taxon>
        <taxon>Embryophyta</taxon>
        <taxon>Tracheophyta</taxon>
        <taxon>Spermatophyta</taxon>
        <taxon>Magnoliopsida</taxon>
        <taxon>Ranunculales</taxon>
        <taxon>Ranunculaceae</taxon>
        <taxon>Thalictroideae</taxon>
        <taxon>Aquilegia</taxon>
    </lineage>
</organism>
<keyword evidence="6 11" id="KW-0560">Oxidoreductase</keyword>
<dbReference type="GO" id="GO:0005506">
    <property type="term" value="F:iron ion binding"/>
    <property type="evidence" value="ECO:0007669"/>
    <property type="project" value="InterPro"/>
</dbReference>